<evidence type="ECO:0000313" key="4">
    <source>
        <dbReference type="Proteomes" id="UP001107558"/>
    </source>
</evidence>
<keyword evidence="2" id="KW-0472">Membrane</keyword>
<dbReference type="AlphaFoldDB" id="A0A9J6CNP8"/>
<dbReference type="InterPro" id="IPR031901">
    <property type="entry name" value="Unpaired"/>
</dbReference>
<dbReference type="EMBL" id="JADBJN010000001">
    <property type="protein sequence ID" value="KAG5683865.1"/>
    <property type="molecule type" value="Genomic_DNA"/>
</dbReference>
<feature type="compositionally biased region" description="Low complexity" evidence="1">
    <location>
        <begin position="386"/>
        <end position="395"/>
    </location>
</feature>
<sequence>MCIKINKLENCQHCIKNFFWINTIVSKRRKLFYQSCREVRAAKIIACILIISLVLESVVAAPLADNQQQQKEQQTGNKLNISREKGKNVKRNNQRNNNGLKWFSQKDYEAWTNPCNANSYEDTGSPIGTFNPIEEYNTVQLNIEDLQRILFESNKINITNIEAFDEFNAQYYEFLPKFPTGNHRKWHFDMQIFTASFGLLHKFQPKTSNEELAISKELKDIFIATRKLLCEIEGFVNTTSSQKIGTEDWIKKKEMRELLDFKNLTEMMKLHQMYAKGRFQTYIEKLLQRIKQQSKRNYVEKSITFPKHKSLALRKKKTVTRRPIKGRRINNNNRPQKHQPINGENLEMSTKKLYIVRTTKISGRNNKNMKMNNKRRQRTTKASILQHQQQQQKNL</sequence>
<keyword evidence="2" id="KW-0812">Transmembrane</keyword>
<gene>
    <name evidence="3" type="ORF">PVAND_013126</name>
</gene>
<proteinExistence type="predicted"/>
<dbReference type="Proteomes" id="UP001107558">
    <property type="component" value="Chromosome 1"/>
</dbReference>
<keyword evidence="4" id="KW-1185">Reference proteome</keyword>
<dbReference type="Pfam" id="PF15972">
    <property type="entry name" value="Unpaired"/>
    <property type="match status" value="1"/>
</dbReference>
<feature type="region of interest" description="Disordered" evidence="1">
    <location>
        <begin position="327"/>
        <end position="346"/>
    </location>
</feature>
<feature type="region of interest" description="Disordered" evidence="1">
    <location>
        <begin position="66"/>
        <end position="97"/>
    </location>
</feature>
<dbReference type="OrthoDB" id="7781488at2759"/>
<feature type="transmembrane region" description="Helical" evidence="2">
    <location>
        <begin position="44"/>
        <end position="64"/>
    </location>
</feature>
<evidence type="ECO:0000256" key="2">
    <source>
        <dbReference type="SAM" id="Phobius"/>
    </source>
</evidence>
<feature type="region of interest" description="Disordered" evidence="1">
    <location>
        <begin position="361"/>
        <end position="395"/>
    </location>
</feature>
<dbReference type="GO" id="GO:0001700">
    <property type="term" value="P:embryonic development via the syncytial blastoderm"/>
    <property type="evidence" value="ECO:0007669"/>
    <property type="project" value="InterPro"/>
</dbReference>
<keyword evidence="2" id="KW-1133">Transmembrane helix</keyword>
<organism evidence="3 4">
    <name type="scientific">Polypedilum vanderplanki</name>
    <name type="common">Sleeping chironomid midge</name>
    <dbReference type="NCBI Taxonomy" id="319348"/>
    <lineage>
        <taxon>Eukaryota</taxon>
        <taxon>Metazoa</taxon>
        <taxon>Ecdysozoa</taxon>
        <taxon>Arthropoda</taxon>
        <taxon>Hexapoda</taxon>
        <taxon>Insecta</taxon>
        <taxon>Pterygota</taxon>
        <taxon>Neoptera</taxon>
        <taxon>Endopterygota</taxon>
        <taxon>Diptera</taxon>
        <taxon>Nematocera</taxon>
        <taxon>Chironomoidea</taxon>
        <taxon>Chironomidae</taxon>
        <taxon>Chironominae</taxon>
        <taxon>Polypedilum</taxon>
        <taxon>Polypedilum</taxon>
    </lineage>
</organism>
<evidence type="ECO:0000313" key="3">
    <source>
        <dbReference type="EMBL" id="KAG5683865.1"/>
    </source>
</evidence>
<protein>
    <submittedName>
        <fullName evidence="3">Uncharacterized protein</fullName>
    </submittedName>
</protein>
<dbReference type="GO" id="GO:0007259">
    <property type="term" value="P:cell surface receptor signaling pathway via JAK-STAT"/>
    <property type="evidence" value="ECO:0007669"/>
    <property type="project" value="InterPro"/>
</dbReference>
<reference evidence="3" key="1">
    <citation type="submission" date="2021-03" db="EMBL/GenBank/DDBJ databases">
        <title>Chromosome level genome of the anhydrobiotic midge Polypedilum vanderplanki.</title>
        <authorList>
            <person name="Yoshida Y."/>
            <person name="Kikawada T."/>
            <person name="Gusev O."/>
        </authorList>
    </citation>
    <scope>NUCLEOTIDE SEQUENCE</scope>
    <source>
        <strain evidence="3">NIAS01</strain>
        <tissue evidence="3">Whole body or cell culture</tissue>
    </source>
</reference>
<accession>A0A9J6CNP8</accession>
<name>A0A9J6CNP8_POLVA</name>
<comment type="caution">
    <text evidence="3">The sequence shown here is derived from an EMBL/GenBank/DDBJ whole genome shotgun (WGS) entry which is preliminary data.</text>
</comment>
<evidence type="ECO:0000256" key="1">
    <source>
        <dbReference type="SAM" id="MobiDB-lite"/>
    </source>
</evidence>